<dbReference type="KEGG" id="ppsr:I6J18_11365"/>
<proteinExistence type="predicted"/>
<name>A0A974S362_PERPY</name>
<dbReference type="Pfam" id="PF10719">
    <property type="entry name" value="ComFB"/>
    <property type="match status" value="1"/>
</dbReference>
<protein>
    <submittedName>
        <fullName evidence="1">Late competence development ComFB family protein</fullName>
    </submittedName>
</protein>
<organism evidence="1 2">
    <name type="scientific">Peribacillus psychrosaccharolyticus</name>
    <name type="common">Bacillus psychrosaccharolyticus</name>
    <dbReference type="NCBI Taxonomy" id="1407"/>
    <lineage>
        <taxon>Bacteria</taxon>
        <taxon>Bacillati</taxon>
        <taxon>Bacillota</taxon>
        <taxon>Bacilli</taxon>
        <taxon>Bacillales</taxon>
        <taxon>Bacillaceae</taxon>
        <taxon>Peribacillus</taxon>
    </lineage>
</organism>
<dbReference type="InterPro" id="IPR019657">
    <property type="entry name" value="ComFB"/>
</dbReference>
<dbReference type="EMBL" id="CP068053">
    <property type="protein sequence ID" value="QQT02635.1"/>
    <property type="molecule type" value="Genomic_DNA"/>
</dbReference>
<sequence>MEEIVITLVTFMMTGPDYQTFCKCGKCKSDIIVLSLNNLPNHYATTETGRKIVFDRLNTVENRSWINKRIISAIHVVGKYPKHD</sequence>
<keyword evidence="2" id="KW-1185">Reference proteome</keyword>
<dbReference type="Proteomes" id="UP000595254">
    <property type="component" value="Chromosome"/>
</dbReference>
<evidence type="ECO:0000313" key="1">
    <source>
        <dbReference type="EMBL" id="QQT02635.1"/>
    </source>
</evidence>
<dbReference type="AlphaFoldDB" id="A0A974S362"/>
<reference evidence="1 2" key="1">
    <citation type="submission" date="2021-01" db="EMBL/GenBank/DDBJ databases">
        <title>FDA dAtabase for Regulatory Grade micrObial Sequences (FDA-ARGOS): Supporting development and validation of Infectious Disease Dx tests.</title>
        <authorList>
            <person name="Nelson B."/>
            <person name="Plummer A."/>
            <person name="Tallon L."/>
            <person name="Sadzewicz L."/>
            <person name="Zhao X."/>
            <person name="Boylan J."/>
            <person name="Ott S."/>
            <person name="Bowen H."/>
            <person name="Vavikolanu K."/>
            <person name="Mehta A."/>
            <person name="Aluvathingal J."/>
            <person name="Nadendla S."/>
            <person name="Myers T."/>
            <person name="Yan Y."/>
            <person name="Sichtig H."/>
        </authorList>
    </citation>
    <scope>NUCLEOTIDE SEQUENCE [LARGE SCALE GENOMIC DNA]</scope>
    <source>
        <strain evidence="1 2">FDAARGOS_1161</strain>
    </source>
</reference>
<gene>
    <name evidence="1" type="ORF">I6J18_11365</name>
</gene>
<dbReference type="RefSeq" id="WP_201648229.1">
    <property type="nucleotide sequence ID" value="NZ_JARSPG010000007.1"/>
</dbReference>
<evidence type="ECO:0000313" key="2">
    <source>
        <dbReference type="Proteomes" id="UP000595254"/>
    </source>
</evidence>
<accession>A0A974S362</accession>